<dbReference type="Proteomes" id="UP000634136">
    <property type="component" value="Unassembled WGS sequence"/>
</dbReference>
<keyword evidence="2" id="KW-1185">Reference proteome</keyword>
<protein>
    <submittedName>
        <fullName evidence="1">Putative Copia-like retrotransposable element</fullName>
    </submittedName>
</protein>
<evidence type="ECO:0000313" key="2">
    <source>
        <dbReference type="Proteomes" id="UP000634136"/>
    </source>
</evidence>
<dbReference type="AlphaFoldDB" id="A0A834WJR7"/>
<evidence type="ECO:0000313" key="1">
    <source>
        <dbReference type="EMBL" id="KAF7825562.1"/>
    </source>
</evidence>
<comment type="caution">
    <text evidence="1">The sequence shown here is derived from an EMBL/GenBank/DDBJ whole genome shotgun (WGS) entry which is preliminary data.</text>
</comment>
<sequence length="29" mass="3118">MATSSSISAPSPPLFTGENYPVWSMKMEA</sequence>
<dbReference type="EMBL" id="JAAIUW010000006">
    <property type="protein sequence ID" value="KAF7825562.1"/>
    <property type="molecule type" value="Genomic_DNA"/>
</dbReference>
<reference evidence="1" key="1">
    <citation type="submission" date="2020-09" db="EMBL/GenBank/DDBJ databases">
        <title>Genome-Enabled Discovery of Anthraquinone Biosynthesis in Senna tora.</title>
        <authorList>
            <person name="Kang S.-H."/>
            <person name="Pandey R.P."/>
            <person name="Lee C.-M."/>
            <person name="Sim J.-S."/>
            <person name="Jeong J.-T."/>
            <person name="Choi B.-S."/>
            <person name="Jung M."/>
            <person name="Ginzburg D."/>
            <person name="Zhao K."/>
            <person name="Won S.Y."/>
            <person name="Oh T.-J."/>
            <person name="Yu Y."/>
            <person name="Kim N.-H."/>
            <person name="Lee O.R."/>
            <person name="Lee T.-H."/>
            <person name="Bashyal P."/>
            <person name="Kim T.-S."/>
            <person name="Lee W.-H."/>
            <person name="Kawkins C."/>
            <person name="Kim C.-K."/>
            <person name="Kim J.S."/>
            <person name="Ahn B.O."/>
            <person name="Rhee S.Y."/>
            <person name="Sohng J.K."/>
        </authorList>
    </citation>
    <scope>NUCLEOTIDE SEQUENCE</scope>
    <source>
        <tissue evidence="1">Leaf</tissue>
    </source>
</reference>
<name>A0A834WJR7_9FABA</name>
<organism evidence="1 2">
    <name type="scientific">Senna tora</name>
    <dbReference type="NCBI Taxonomy" id="362788"/>
    <lineage>
        <taxon>Eukaryota</taxon>
        <taxon>Viridiplantae</taxon>
        <taxon>Streptophyta</taxon>
        <taxon>Embryophyta</taxon>
        <taxon>Tracheophyta</taxon>
        <taxon>Spermatophyta</taxon>
        <taxon>Magnoliopsida</taxon>
        <taxon>eudicotyledons</taxon>
        <taxon>Gunneridae</taxon>
        <taxon>Pentapetalae</taxon>
        <taxon>rosids</taxon>
        <taxon>fabids</taxon>
        <taxon>Fabales</taxon>
        <taxon>Fabaceae</taxon>
        <taxon>Caesalpinioideae</taxon>
        <taxon>Cassia clade</taxon>
        <taxon>Senna</taxon>
    </lineage>
</organism>
<accession>A0A834WJR7</accession>
<gene>
    <name evidence="1" type="ORF">G2W53_016726</name>
</gene>
<proteinExistence type="predicted"/>